<comment type="caution">
    <text evidence="1">The sequence shown here is derived from an EMBL/GenBank/DDBJ whole genome shotgun (WGS) entry which is preliminary data.</text>
</comment>
<proteinExistence type="predicted"/>
<name>A0ABW6ACI6_9BACT</name>
<gene>
    <name evidence="1" type="ORF">ACFS25_01930</name>
</gene>
<reference evidence="2" key="1">
    <citation type="journal article" date="2019" name="Int. J. Syst. Evol. Microbiol.">
        <title>The Global Catalogue of Microorganisms (GCM) 10K type strain sequencing project: providing services to taxonomists for standard genome sequencing and annotation.</title>
        <authorList>
            <consortium name="The Broad Institute Genomics Platform"/>
            <consortium name="The Broad Institute Genome Sequencing Center for Infectious Disease"/>
            <person name="Wu L."/>
            <person name="Ma J."/>
        </authorList>
    </citation>
    <scope>NUCLEOTIDE SEQUENCE [LARGE SCALE GENOMIC DNA]</scope>
    <source>
        <strain evidence="2">KCTC 52490</strain>
    </source>
</reference>
<protein>
    <recommendedName>
        <fullName evidence="3">DUF922 domain-containing protein</fullName>
    </recommendedName>
</protein>
<accession>A0ABW6ACI6</accession>
<dbReference type="EMBL" id="JBHUOM010000001">
    <property type="protein sequence ID" value="MFD2932519.1"/>
    <property type="molecule type" value="Genomic_DNA"/>
</dbReference>
<dbReference type="Proteomes" id="UP001597512">
    <property type="component" value="Unassembled WGS sequence"/>
</dbReference>
<evidence type="ECO:0000313" key="1">
    <source>
        <dbReference type="EMBL" id="MFD2932519.1"/>
    </source>
</evidence>
<evidence type="ECO:0000313" key="2">
    <source>
        <dbReference type="Proteomes" id="UP001597512"/>
    </source>
</evidence>
<organism evidence="1 2">
    <name type="scientific">Spirosoma flavum</name>
    <dbReference type="NCBI Taxonomy" id="2048557"/>
    <lineage>
        <taxon>Bacteria</taxon>
        <taxon>Pseudomonadati</taxon>
        <taxon>Bacteroidota</taxon>
        <taxon>Cytophagia</taxon>
        <taxon>Cytophagales</taxon>
        <taxon>Cytophagaceae</taxon>
        <taxon>Spirosoma</taxon>
    </lineage>
</organism>
<sequence length="367" mass="41984">MSRYHGKMNKAFFPLLAVGLGAFLSAPDPIRLRSESLPFTPKEFYIAAVTDQRPDKGPVARLVLALNQSPQPVDLERGITSSFQQFINQGLKQNKTLRPIAMRIRQCRVSETAVGNRITGQFTFAVTFELLGKDDAGATTSTRLTDYQGSANYTRPLDHLDVVEPTIRQAVVSSLRSLNEYMKRESGRNEKLARSLRINFVDDTRITTDDTVHYNTARKLTWADFQAPPRRGSHYAAEVFTSFAYEGKSTVKDGVIILNLTAKAYMLKSSSWARPDARNDYALNHEQRHFDIVKIIVERFKRKIQPDSLTLEDYNSITQYQFIESFREMSQMQTQYDDETNHSINQVAQERWNQKIDAELHTFGIKK</sequence>
<keyword evidence="2" id="KW-1185">Reference proteome</keyword>
<dbReference type="RefSeq" id="WP_381496715.1">
    <property type="nucleotide sequence ID" value="NZ_JBHUOM010000001.1"/>
</dbReference>
<evidence type="ECO:0008006" key="3">
    <source>
        <dbReference type="Google" id="ProtNLM"/>
    </source>
</evidence>